<sequence length="420" mass="46332">MRSLLLILAGLLLLAIGCRPVYEAPIPYDFSNKPGSGQFSPAIRRSMEGVYAVSGGGGPFGRQVALKWSYINDGADSVHALTILTGVDAGFFNLEINQTADSLSLTGFWRKLVNQGTGQAALSLLRKRRGQVVPYKGPALAGDTLMLRGTFDTGTSSPRQPLTLTYLRPLNPKPFEVIAHRGGGRTADLLGVSENTLAILQRAARFGATGVEIDVRYTKDSVPVLYHDNRLNQRLIQKNGLSGGISDYTYEQVQTSFRLLYGEQIPTLEQALRTIVDNTDLRFVWIDSKFTGSMVRVQTLQQRFAERARLRGRRLQIVIGLPGTEAVEAYRALPNKANTPILCELEPALARELGAAVWAPRWTLGPQTDEVKAMQAEGRRVFVWTLDDLLFLEKFSNQANLNGILSNYAPAVAYYHYTAQ</sequence>
<name>A0A939K016_9BACT</name>
<keyword evidence="3" id="KW-1185">Reference proteome</keyword>
<dbReference type="CDD" id="cd08556">
    <property type="entry name" value="GDPD"/>
    <property type="match status" value="1"/>
</dbReference>
<dbReference type="Proteomes" id="UP000664795">
    <property type="component" value="Unassembled WGS sequence"/>
</dbReference>
<dbReference type="Pfam" id="PF03009">
    <property type="entry name" value="GDPD"/>
    <property type="match status" value="1"/>
</dbReference>
<dbReference type="GO" id="GO:0008081">
    <property type="term" value="F:phosphoric diester hydrolase activity"/>
    <property type="evidence" value="ECO:0007669"/>
    <property type="project" value="InterPro"/>
</dbReference>
<feature type="domain" description="GP-PDE" evidence="1">
    <location>
        <begin position="175"/>
        <end position="416"/>
    </location>
</feature>
<accession>A0A939K016</accession>
<dbReference type="AlphaFoldDB" id="A0A939K016"/>
<dbReference type="PROSITE" id="PS51704">
    <property type="entry name" value="GP_PDE"/>
    <property type="match status" value="1"/>
</dbReference>
<gene>
    <name evidence="2" type="ORF">J2I48_22165</name>
</gene>
<comment type="caution">
    <text evidence="2">The sequence shown here is derived from an EMBL/GenBank/DDBJ whole genome shotgun (WGS) entry which is preliminary data.</text>
</comment>
<dbReference type="InterPro" id="IPR017946">
    <property type="entry name" value="PLC-like_Pdiesterase_TIM-brl"/>
</dbReference>
<dbReference type="SUPFAM" id="SSF51695">
    <property type="entry name" value="PLC-like phosphodiesterases"/>
    <property type="match status" value="1"/>
</dbReference>
<proteinExistence type="predicted"/>
<organism evidence="2 3">
    <name type="scientific">Fibrella aquatilis</name>
    <dbReference type="NCBI Taxonomy" id="2817059"/>
    <lineage>
        <taxon>Bacteria</taxon>
        <taxon>Pseudomonadati</taxon>
        <taxon>Bacteroidota</taxon>
        <taxon>Cytophagia</taxon>
        <taxon>Cytophagales</taxon>
        <taxon>Spirosomataceae</taxon>
        <taxon>Fibrella</taxon>
    </lineage>
</organism>
<dbReference type="PANTHER" id="PTHR46211">
    <property type="entry name" value="GLYCEROPHOSPHORYL DIESTER PHOSPHODIESTERASE"/>
    <property type="match status" value="1"/>
</dbReference>
<dbReference type="GO" id="GO:0006629">
    <property type="term" value="P:lipid metabolic process"/>
    <property type="evidence" value="ECO:0007669"/>
    <property type="project" value="InterPro"/>
</dbReference>
<evidence type="ECO:0000313" key="2">
    <source>
        <dbReference type="EMBL" id="MBO0933729.1"/>
    </source>
</evidence>
<dbReference type="PROSITE" id="PS51257">
    <property type="entry name" value="PROKAR_LIPOPROTEIN"/>
    <property type="match status" value="1"/>
</dbReference>
<evidence type="ECO:0000259" key="1">
    <source>
        <dbReference type="PROSITE" id="PS51704"/>
    </source>
</evidence>
<protein>
    <submittedName>
        <fullName evidence="2">Glycerophosphodiester phosphodiesterase</fullName>
    </submittedName>
</protein>
<dbReference type="EMBL" id="JAFMYU010000022">
    <property type="protein sequence ID" value="MBO0933729.1"/>
    <property type="molecule type" value="Genomic_DNA"/>
</dbReference>
<dbReference type="Gene3D" id="3.20.20.190">
    <property type="entry name" value="Phosphatidylinositol (PI) phosphodiesterase"/>
    <property type="match status" value="1"/>
</dbReference>
<reference evidence="2 3" key="1">
    <citation type="submission" date="2021-03" db="EMBL/GenBank/DDBJ databases">
        <title>Fibrella sp. HMF5036 genome sequencing and assembly.</title>
        <authorList>
            <person name="Kang H."/>
            <person name="Kim H."/>
            <person name="Bae S."/>
            <person name="Joh K."/>
        </authorList>
    </citation>
    <scope>NUCLEOTIDE SEQUENCE [LARGE SCALE GENOMIC DNA]</scope>
    <source>
        <strain evidence="2 3">HMF5036</strain>
    </source>
</reference>
<dbReference type="InterPro" id="IPR030395">
    <property type="entry name" value="GP_PDE_dom"/>
</dbReference>
<evidence type="ECO:0000313" key="3">
    <source>
        <dbReference type="Proteomes" id="UP000664795"/>
    </source>
</evidence>
<dbReference type="PANTHER" id="PTHR46211:SF14">
    <property type="entry name" value="GLYCEROPHOSPHODIESTER PHOSPHODIESTERASE"/>
    <property type="match status" value="1"/>
</dbReference>
<dbReference type="RefSeq" id="WP_207337695.1">
    <property type="nucleotide sequence ID" value="NZ_JAFMYU010000022.1"/>
</dbReference>